<gene>
    <name evidence="1" type="ORF">H0485_17600</name>
</gene>
<keyword evidence="2" id="KW-1185">Reference proteome</keyword>
<dbReference type="Proteomes" id="UP001198571">
    <property type="component" value="Unassembled WGS sequence"/>
</dbReference>
<dbReference type="EMBL" id="JACDXX010000020">
    <property type="protein sequence ID" value="MCB5411812.1"/>
    <property type="molecule type" value="Genomic_DNA"/>
</dbReference>
<dbReference type="RefSeq" id="WP_226937263.1">
    <property type="nucleotide sequence ID" value="NZ_JACDXX010000020.1"/>
</dbReference>
<evidence type="ECO:0000313" key="1">
    <source>
        <dbReference type="EMBL" id="MCB5411812.1"/>
    </source>
</evidence>
<accession>A0ABS8CQY9</accession>
<reference evidence="1 2" key="1">
    <citation type="submission" date="2020-07" db="EMBL/GenBank/DDBJ databases">
        <title>Pseudogemmobacter sp. nov., isolated from poultry manure in Taiwan.</title>
        <authorList>
            <person name="Lin S.-Y."/>
            <person name="Tang Y.-S."/>
            <person name="Young C.-C."/>
        </authorList>
    </citation>
    <scope>NUCLEOTIDE SEQUENCE [LARGE SCALE GENOMIC DNA]</scope>
    <source>
        <strain evidence="1 2">CC-YST710</strain>
    </source>
</reference>
<proteinExistence type="predicted"/>
<comment type="caution">
    <text evidence="1">The sequence shown here is derived from an EMBL/GenBank/DDBJ whole genome shotgun (WGS) entry which is preliminary data.</text>
</comment>
<evidence type="ECO:0000313" key="2">
    <source>
        <dbReference type="Proteomes" id="UP001198571"/>
    </source>
</evidence>
<protein>
    <submittedName>
        <fullName evidence="1">Uncharacterized protein</fullName>
    </submittedName>
</protein>
<organism evidence="1 2">
    <name type="scientific">Pseudogemmobacter faecipullorum</name>
    <dbReference type="NCBI Taxonomy" id="2755041"/>
    <lineage>
        <taxon>Bacteria</taxon>
        <taxon>Pseudomonadati</taxon>
        <taxon>Pseudomonadota</taxon>
        <taxon>Alphaproteobacteria</taxon>
        <taxon>Rhodobacterales</taxon>
        <taxon>Paracoccaceae</taxon>
        <taxon>Pseudogemmobacter</taxon>
    </lineage>
</organism>
<name>A0ABS8CQY9_9RHOB</name>
<sequence length="51" mass="5879">MTTRDLLGRRADLALGDAEKDAWCAKWGRWHNGRLIFPQMIDGKTVYDLTD</sequence>